<accession>D3MS20</accession>
<dbReference type="GeneID" id="79843640"/>
<dbReference type="PANTHER" id="PTHR30032:SF8">
    <property type="entry name" value="GERMINATION-SPECIFIC N-ACETYLMURAMOYL-L-ALANINE AMIDASE"/>
    <property type="match status" value="1"/>
</dbReference>
<feature type="domain" description="Rib" evidence="4">
    <location>
        <begin position="1692"/>
        <end position="1774"/>
    </location>
</feature>
<dbReference type="OrthoDB" id="9776008at2"/>
<feature type="region of interest" description="Disordered" evidence="2">
    <location>
        <begin position="1687"/>
        <end position="1755"/>
    </location>
</feature>
<keyword evidence="7" id="KW-1185">Reference proteome</keyword>
<evidence type="ECO:0000313" key="6">
    <source>
        <dbReference type="EMBL" id="EFD05136.1"/>
    </source>
</evidence>
<evidence type="ECO:0000256" key="3">
    <source>
        <dbReference type="SAM" id="SignalP"/>
    </source>
</evidence>
<evidence type="ECO:0000256" key="1">
    <source>
        <dbReference type="ARBA" id="ARBA00004196"/>
    </source>
</evidence>
<dbReference type="InterPro" id="IPR007253">
    <property type="entry name" value="Cell_wall-bd_2"/>
</dbReference>
<dbReference type="InterPro" id="IPR044060">
    <property type="entry name" value="Bacterial_rp_domain"/>
</dbReference>
<feature type="compositionally biased region" description="Basic and acidic residues" evidence="2">
    <location>
        <begin position="1735"/>
        <end position="1753"/>
    </location>
</feature>
<dbReference type="Pfam" id="PF18998">
    <property type="entry name" value="Flg_new_2"/>
    <property type="match status" value="1"/>
</dbReference>
<dbReference type="Gene3D" id="3.40.50.12090">
    <property type="match status" value="2"/>
</dbReference>
<dbReference type="RefSeq" id="WP_002843815.1">
    <property type="nucleotide sequence ID" value="NZ_ADJN01000043.1"/>
</dbReference>
<evidence type="ECO:0000256" key="2">
    <source>
        <dbReference type="SAM" id="MobiDB-lite"/>
    </source>
</evidence>
<reference evidence="6 7" key="1">
    <citation type="submission" date="2010-01" db="EMBL/GenBank/DDBJ databases">
        <authorList>
            <person name="Dodson R."/>
            <person name="Madupu R."/>
            <person name="Durkin A.S."/>
            <person name="Torralba M."/>
            <person name="Methe B."/>
            <person name="Sutton G.G."/>
            <person name="Strausberg R.L."/>
            <person name="Nelson K.E."/>
        </authorList>
    </citation>
    <scope>NUCLEOTIDE SEQUENCE [LARGE SCALE GENOMIC DNA]</scope>
    <source>
        <strain evidence="6 7">653-L</strain>
    </source>
</reference>
<dbReference type="NCBIfam" id="TIGR02331">
    <property type="entry name" value="rib_alpha"/>
    <property type="match status" value="1"/>
</dbReference>
<dbReference type="Pfam" id="PF09479">
    <property type="entry name" value="Flg_new"/>
    <property type="match status" value="3"/>
</dbReference>
<dbReference type="PANTHER" id="PTHR30032">
    <property type="entry name" value="N-ACETYLMURAMOYL-L-ALANINE AMIDASE-RELATED"/>
    <property type="match status" value="1"/>
</dbReference>
<feature type="domain" description="Rib" evidence="4">
    <location>
        <begin position="1506"/>
        <end position="1582"/>
    </location>
</feature>
<dbReference type="eggNOG" id="COG3064">
    <property type="taxonomic scope" value="Bacteria"/>
</dbReference>
<comment type="caution">
    <text evidence="6">The sequence shown here is derived from an EMBL/GenBank/DDBJ whole genome shotgun (WGS) entry which is preliminary data.</text>
</comment>
<dbReference type="Pfam" id="PF04122">
    <property type="entry name" value="CW_binding_2"/>
    <property type="match status" value="3"/>
</dbReference>
<evidence type="ECO:0000313" key="7">
    <source>
        <dbReference type="Proteomes" id="UP000004206"/>
    </source>
</evidence>
<dbReference type="eggNOG" id="COG2247">
    <property type="taxonomic scope" value="Bacteria"/>
</dbReference>
<dbReference type="EMBL" id="ADJN01000043">
    <property type="protein sequence ID" value="EFD05136.1"/>
    <property type="molecule type" value="Genomic_DNA"/>
</dbReference>
<dbReference type="InterPro" id="IPR059115">
    <property type="entry name" value="Rib"/>
</dbReference>
<sequence length="2386" mass="265521">MKKRIITLVLAITMVLQTMVPLTSFAKDTTPEKNSLVKVGTIDVKSYPQLDAKTVQEANRRKKRELQGRRMERGAQLFRSPYFPNQDPTAEQKPLIFANVNAIFTTRGLDGGNFDWEGVFGKDVDGKLNKAQIVFEQMDDKTSTRTGVKFFLKVDKAGTYTWSDSEGKPTKLPLYSTNLKPYRYEVLLDEDVTEHVKLLTARFFGTEGGHSFGKADPNTGEIVGNINLDLSLQQIASTKFTSKWNTGVVEAERPRVEGSYLTGYEATQEDYGIFKFPSNDTDKTIIRNDAPDQQNPGEYSEYRASDLDKTPTVGVADPDPDATDTYTLDRNKKKISYKGKTYKYDLTYDVIKGGKITMTEVIPVTFDANGGKFASITKPDAEQKIVKEVDYDGTLTDKAENPTKDRETFKGWSTTKDGKTPVTDAEFANIKEAKTFYAIWDNNDIVADQLEVKESFKDGDTWVNSFIPTLDKLKGQVKIKDASVTSQALADTDKFAIVDGDREYTTDEDLKTYLYDKLKEKDNPNDEPTRVETVKAKVTHANGTSQTVDIPIKVIKNIYEAKTLTEKPFYVPKDYVKVTVDPTTKAKDPQKYFYYVNKNAKVVIPGKDPTGVGDNKFVKWTIKEDTATGDGTEYKLNDKPRTQFEKASTITAQYVSDVIPQTGEDKPNTVPANFVKVRFVPTDKATDETKAEKIYWVNPEKEVTIPVKDPVGKQYFTFIGWKMGAKADGAEYNPNTPKKFTDTNGTIITATYEEATNIIPFDPTDHDDSSIVRPNGYVKITFKAEKGLELTEEKAYYVKKNAGVKLSDIKNDTTDYGYPGYTVETGYKFDKWDKEDKFVITDADIVVTAKATKLDNVIPEKDDKGNTNEKPVGYKEVKFVVKTGDEAKGSITGVAKFYVNPTEYVKINPPATNENTGYKFGAWDTDATIPTVYDKNTTITGSFNDLKAVIPKTKNDDSEKPKGYVTVTFEIEKLAGKEAGKIVGGETITYFVKPNIGVTIPQPKTVADTGYEFKEWDQDTTTTKKYKADTTVKGNFKKLDDIIPATDGKGTPNAKPEGYVAVTFDKGANGKSIEGQTVYYVNPTANITLGDTKIAKPTVTPETGYKADGWDKKDSQHITGDLTVTAKYKELYDVIPKTKDNESEKPEGYITVTFSTEKDGKIKGTKDTTKVLYVNPNKAAVLTPYAPEVTPNTGFDFAGWDTQIERAIKYNNNDVIKAKYNVKGDVIPQEKTDGSDKPAGYLTVTFVKGDHGELNGKTVYYVKPNKEVTVPAPDVKPSVGYEFEKWDKELTQTFTADTTIKAGYKALDNIIPQGKTDSSDKPNGYVTVTFKADANGTLSGTTVYYVKPNVDIDLTDTAKDISKNPNTGYTAEGGTWSPAIENKQYTADAEYKFNFKALQDVIEKIDENTKKPEGYITVKLIPTYKATDKTEKVYFVNPLKEVTIKNKPEGKEMDINGNKSSFKFIGWTVTRGAIASWTDENIKGKFIQETDITAKYEFNWINILQEPIAKENAVTAKGDVPEAKDLIKNIPGSPDKPLPVGTNITYEKTPDVDNKGNVTAKVKVEYPGGAVTIVDVPLTVVDNVVPQIGNDKPLVPETYVKVTVDTTNTATDNTKFVNVFWVKPNKKVKIPDILAPTGKKVVENGVTKTNNFKKWKLVGSNPEKFYETEIEDTFTAKESTIVATYEQDKNVEPKGKNNQWIPQGSNPSPKDFIENPYNDDDPNNKDNLPPGTKIEFVKGKEPDTKTPGTDKKTTIKITYPNGETKEVPVKYNVTGDVVEQKEGEDKPNVPDNYVKVILIPTDKATDGKNKVYFVNPKAKNVTITKKPEGKKEKVNNIDQTYTFKGWKVTKGTVASWANENINGQFTQDTEITAQYSTNVVPEKLVPAPVAKKNIVTPKGDKPEPGDLIKNIPGSEKDPLPKGTKITYEKEPKVDKPGDSTAKVKIEYPNGKTVVIEVPITVVDNVVPQIGNEKPLVPENYVKVIVDTTDKAEENTRFVKTFWVKPNVEVTIPGILAPTGKTETINGVKKKNKFVKWQLEGNTTKTYGKEIKDKFTANVSKIIATYEFGKDETTPDQPGDKPGEVEKHGHRYIERVAGKDRVHTAINTSRRFFNKSRYVIIADSGNYPDALTATVLAHVLDAPILLNNTRYLEDDVAREIVRLGASEVIIVGGHKSISENVKSQLARYDQNSVQRIWGRDRYVTSSELAYEIQRLTGKVNKAIIASGENFPDALATAPLGSKEIAPILLVRRNQIDKKVDKALKDLNIKRVYVAGGQHSVSKKLEEQLPQVIRRFNGRDRYETAVLVASYTYPESKEVFVASGEVFPDALVIGPVCARRKAPILLSRTTPVKVTDDYIEKSKIEYLYIIGGTNTIYAETAHKYAIED</sequence>
<feature type="signal peptide" evidence="3">
    <location>
        <begin position="1"/>
        <end position="26"/>
    </location>
</feature>
<dbReference type="Pfam" id="PF08428">
    <property type="entry name" value="Rib"/>
    <property type="match status" value="3"/>
</dbReference>
<dbReference type="InterPro" id="IPR051922">
    <property type="entry name" value="Bact_Sporulation_Assoc"/>
</dbReference>
<organism evidence="6 7">
    <name type="scientific">Peptostreptococcus anaerobius 653-L</name>
    <dbReference type="NCBI Taxonomy" id="596329"/>
    <lineage>
        <taxon>Bacteria</taxon>
        <taxon>Bacillati</taxon>
        <taxon>Bacillota</taxon>
        <taxon>Clostridia</taxon>
        <taxon>Peptostreptococcales</taxon>
        <taxon>Peptostreptococcaceae</taxon>
        <taxon>Peptostreptococcus</taxon>
    </lineage>
</organism>
<keyword evidence="3" id="KW-0732">Signal</keyword>
<feature type="region of interest" description="Disordered" evidence="2">
    <location>
        <begin position="1895"/>
        <end position="1923"/>
    </location>
</feature>
<proteinExistence type="predicted"/>
<evidence type="ECO:0000259" key="5">
    <source>
        <dbReference type="Pfam" id="PF18998"/>
    </source>
</evidence>
<feature type="domain" description="Rib" evidence="4">
    <location>
        <begin position="1891"/>
        <end position="1963"/>
    </location>
</feature>
<dbReference type="Gene3D" id="2.60.40.4270">
    <property type="entry name" value="Listeria-Bacteroides repeat domain"/>
    <property type="match status" value="1"/>
</dbReference>
<protein>
    <submittedName>
        <fullName evidence="6">Repeat protein</fullName>
    </submittedName>
</protein>
<feature type="domain" description="Bacterial repeat" evidence="5">
    <location>
        <begin position="1243"/>
        <end position="1299"/>
    </location>
</feature>
<dbReference type="GO" id="GO:0030313">
    <property type="term" value="C:cell envelope"/>
    <property type="evidence" value="ECO:0007669"/>
    <property type="project" value="UniProtKB-SubCell"/>
</dbReference>
<feature type="chain" id="PRO_5003048303" evidence="3">
    <location>
        <begin position="27"/>
        <end position="2386"/>
    </location>
</feature>
<dbReference type="InterPro" id="IPR012706">
    <property type="entry name" value="Rib_alpha_Esp_rpt"/>
</dbReference>
<dbReference type="Proteomes" id="UP000004206">
    <property type="component" value="Unassembled WGS sequence"/>
</dbReference>
<dbReference type="InterPro" id="IPR042229">
    <property type="entry name" value="Listeria/Bacterioides_rpt_sf"/>
</dbReference>
<name>D3MS20_9FIRM</name>
<comment type="subcellular location">
    <subcellularLocation>
        <location evidence="1">Cell envelope</location>
    </subcellularLocation>
</comment>
<feature type="compositionally biased region" description="Polar residues" evidence="2">
    <location>
        <begin position="1696"/>
        <end position="1708"/>
    </location>
</feature>
<evidence type="ECO:0000259" key="4">
    <source>
        <dbReference type="Pfam" id="PF08428"/>
    </source>
</evidence>
<gene>
    <name evidence="6" type="ORF">HMPREF0631_1885</name>
</gene>
<dbReference type="InterPro" id="IPR013378">
    <property type="entry name" value="InlB-like_B-rpt"/>
</dbReference>